<dbReference type="EMBL" id="JAXAFJ010000007">
    <property type="protein sequence ID" value="MDX6806741.1"/>
    <property type="molecule type" value="Genomic_DNA"/>
</dbReference>
<dbReference type="Proteomes" id="UP001274321">
    <property type="component" value="Unassembled WGS sequence"/>
</dbReference>
<evidence type="ECO:0000313" key="2">
    <source>
        <dbReference type="Proteomes" id="UP001274321"/>
    </source>
</evidence>
<dbReference type="RefSeq" id="WP_319844869.1">
    <property type="nucleotide sequence ID" value="NZ_JAXAFJ010000007.1"/>
</dbReference>
<organism evidence="1 2">
    <name type="scientific">Terrihabitans rhizophilus</name>
    <dbReference type="NCBI Taxonomy" id="3092662"/>
    <lineage>
        <taxon>Bacteria</taxon>
        <taxon>Pseudomonadati</taxon>
        <taxon>Pseudomonadota</taxon>
        <taxon>Alphaproteobacteria</taxon>
        <taxon>Hyphomicrobiales</taxon>
        <taxon>Terrihabitans</taxon>
    </lineage>
</organism>
<reference evidence="1 2" key="1">
    <citation type="submission" date="2023-11" db="EMBL/GenBank/DDBJ databases">
        <authorList>
            <person name="Bao R."/>
        </authorList>
    </citation>
    <scope>NUCLEOTIDE SEQUENCE [LARGE SCALE GENOMIC DNA]</scope>
    <source>
        <strain evidence="1 2">PJ23</strain>
    </source>
</reference>
<protein>
    <submittedName>
        <fullName evidence="1">Uncharacterized protein</fullName>
    </submittedName>
</protein>
<proteinExistence type="predicted"/>
<comment type="caution">
    <text evidence="1">The sequence shown here is derived from an EMBL/GenBank/DDBJ whole genome shotgun (WGS) entry which is preliminary data.</text>
</comment>
<evidence type="ECO:0000313" key="1">
    <source>
        <dbReference type="EMBL" id="MDX6806741.1"/>
    </source>
</evidence>
<accession>A0ABU4RQ62</accession>
<gene>
    <name evidence="1" type="ORF">SCD90_11765</name>
</gene>
<keyword evidence="2" id="KW-1185">Reference proteome</keyword>
<name>A0ABU4RQ62_9HYPH</name>
<sequence>MPHDAYDKLAAFERKADERMQSLPLWKLPYRSVRSAALIAADNAFSGGRFRNHREPEPEKGLAMIARFSYWRPYLRQCAREIGTGIENALSVVSIDGHRQIAQALLYSHFCELMPFVHRKALAVECTPSGFHLRYPTESAARMEALDVIVSEFALTALSERFSYDHHRLLRMVHTWPYCDVADLYAVLRQGYTFHLGNVREHAFINADAYERVLGFQHAEFVRVRAAMMALASWCLGMASAAEAHAIGSQRREQDRFGFECFEWLAPLLRRDFVHGIIRQLAEVPTERAAEILRYFEEDPFAELGISGEGYLTPFSTYDGSVMVSPRAILQMTAERNVLYVLNKLDRRRFDEFVSAELEPSLLGHAKQLIDRIPGVETRINVQWRGGEIDLLAYCNKTNSAIQFQAKAAIPPCGARMTRQLEANTRTAVRQLKGFEDLVADEKSALIERVFNVQAGPVTWASGVLSRSSFGSLDAWKAIGSRAALNLPLLKFVTDQFGDEPHADLTKFPEYAARFLEEVADEAIIGWEDQPIDVFGTIVVAPILRLNNDAISRRRAALLS</sequence>